<keyword evidence="3" id="KW-1185">Reference proteome</keyword>
<accession>A0A4Z2IGZ7</accession>
<dbReference type="Proteomes" id="UP000314294">
    <property type="component" value="Unassembled WGS sequence"/>
</dbReference>
<feature type="compositionally biased region" description="Basic and acidic residues" evidence="1">
    <location>
        <begin position="18"/>
        <end position="27"/>
    </location>
</feature>
<evidence type="ECO:0000313" key="2">
    <source>
        <dbReference type="EMBL" id="TNN76991.1"/>
    </source>
</evidence>
<protein>
    <submittedName>
        <fullName evidence="2">Uncharacterized protein</fullName>
    </submittedName>
</protein>
<gene>
    <name evidence="2" type="ORF">EYF80_012837</name>
</gene>
<comment type="caution">
    <text evidence="2">The sequence shown here is derived from an EMBL/GenBank/DDBJ whole genome shotgun (WGS) entry which is preliminary data.</text>
</comment>
<sequence>MSRHDTSCKTKKCKPLRVGRDRPDKLQAFDPSFRIPEKGDRGAVIRRCRSAALQAARFLLGASSAVPGHFAQLQVGGARPRGSIGQPPLLTNLIKFKEGVKNDGCTPLMSRRRRLFQCANELVLCEQQTIEHQTPSESLSCYCSRVSQYAMWSCFCASLLINGASNTAWASSSGVGSRWAPGQEALLQVKGGSIARSGYDPAQEQRPWYSLS</sequence>
<name>A0A4Z2IGZ7_9TELE</name>
<reference evidence="2 3" key="1">
    <citation type="submission" date="2019-03" db="EMBL/GenBank/DDBJ databases">
        <title>First draft genome of Liparis tanakae, snailfish: a comprehensive survey of snailfish specific genes.</title>
        <authorList>
            <person name="Kim W."/>
            <person name="Song I."/>
            <person name="Jeong J.-H."/>
            <person name="Kim D."/>
            <person name="Kim S."/>
            <person name="Ryu S."/>
            <person name="Song J.Y."/>
            <person name="Lee S.K."/>
        </authorList>
    </citation>
    <scope>NUCLEOTIDE SEQUENCE [LARGE SCALE GENOMIC DNA]</scope>
    <source>
        <tissue evidence="2">Muscle</tissue>
    </source>
</reference>
<feature type="region of interest" description="Disordered" evidence="1">
    <location>
        <begin position="1"/>
        <end position="30"/>
    </location>
</feature>
<evidence type="ECO:0000313" key="3">
    <source>
        <dbReference type="Proteomes" id="UP000314294"/>
    </source>
</evidence>
<organism evidence="2 3">
    <name type="scientific">Liparis tanakae</name>
    <name type="common">Tanaka's snailfish</name>
    <dbReference type="NCBI Taxonomy" id="230148"/>
    <lineage>
        <taxon>Eukaryota</taxon>
        <taxon>Metazoa</taxon>
        <taxon>Chordata</taxon>
        <taxon>Craniata</taxon>
        <taxon>Vertebrata</taxon>
        <taxon>Euteleostomi</taxon>
        <taxon>Actinopterygii</taxon>
        <taxon>Neopterygii</taxon>
        <taxon>Teleostei</taxon>
        <taxon>Neoteleostei</taxon>
        <taxon>Acanthomorphata</taxon>
        <taxon>Eupercaria</taxon>
        <taxon>Perciformes</taxon>
        <taxon>Cottioidei</taxon>
        <taxon>Cottales</taxon>
        <taxon>Liparidae</taxon>
        <taxon>Liparis</taxon>
    </lineage>
</organism>
<dbReference type="EMBL" id="SRLO01000088">
    <property type="protein sequence ID" value="TNN76991.1"/>
    <property type="molecule type" value="Genomic_DNA"/>
</dbReference>
<proteinExistence type="predicted"/>
<dbReference type="AlphaFoldDB" id="A0A4Z2IGZ7"/>
<evidence type="ECO:0000256" key="1">
    <source>
        <dbReference type="SAM" id="MobiDB-lite"/>
    </source>
</evidence>